<protein>
    <submittedName>
        <fullName evidence="1">Uncharacterized protein</fullName>
    </submittedName>
</protein>
<evidence type="ECO:0000313" key="2">
    <source>
        <dbReference type="Proteomes" id="UP000199502"/>
    </source>
</evidence>
<keyword evidence="2" id="KW-1185">Reference proteome</keyword>
<dbReference type="Proteomes" id="UP000199502">
    <property type="component" value="Unassembled WGS sequence"/>
</dbReference>
<accession>A0A1G5BB16</accession>
<gene>
    <name evidence="1" type="ORF">SAMN05660710_00069</name>
</gene>
<evidence type="ECO:0000313" key="1">
    <source>
        <dbReference type="EMBL" id="SCX87337.1"/>
    </source>
</evidence>
<organism evidence="1 2">
    <name type="scientific">Paracoccus tibetensis</name>
    <dbReference type="NCBI Taxonomy" id="336292"/>
    <lineage>
        <taxon>Bacteria</taxon>
        <taxon>Pseudomonadati</taxon>
        <taxon>Pseudomonadota</taxon>
        <taxon>Alphaproteobacteria</taxon>
        <taxon>Rhodobacterales</taxon>
        <taxon>Paracoccaceae</taxon>
        <taxon>Paracoccus</taxon>
    </lineage>
</organism>
<proteinExistence type="predicted"/>
<dbReference type="EMBL" id="FMVT01000001">
    <property type="protein sequence ID" value="SCX87337.1"/>
    <property type="molecule type" value="Genomic_DNA"/>
</dbReference>
<sequence>MGPVFDFPSSVLASGVWGNPTWDPMQGVQRGLEGIVAPLVNSDHEVSQHDYRAITSTLMFQNAFGIRNALSALRVDLPRY</sequence>
<dbReference type="STRING" id="336292.SAMN05660710_00069"/>
<reference evidence="1 2" key="1">
    <citation type="submission" date="2016-10" db="EMBL/GenBank/DDBJ databases">
        <authorList>
            <person name="de Groot N.N."/>
        </authorList>
    </citation>
    <scope>NUCLEOTIDE SEQUENCE [LARGE SCALE GENOMIC DNA]</scope>
    <source>
        <strain evidence="1 2">CGMCC 1.8925</strain>
    </source>
</reference>
<name>A0A1G5BB16_9RHOB</name>
<dbReference type="AlphaFoldDB" id="A0A1G5BB16"/>